<evidence type="ECO:0000256" key="9">
    <source>
        <dbReference type="ARBA" id="ARBA00022853"/>
    </source>
</evidence>
<evidence type="ECO:0000256" key="11">
    <source>
        <dbReference type="ARBA" id="ARBA00023163"/>
    </source>
</evidence>
<dbReference type="FunFam" id="3.40.800.20:FF:000014">
    <property type="entry name" value="Histone deacetylase 15"/>
    <property type="match status" value="1"/>
</dbReference>
<dbReference type="EC" id="3.5.1.98" evidence="4"/>
<dbReference type="Proteomes" id="UP000236161">
    <property type="component" value="Unassembled WGS sequence"/>
</dbReference>
<dbReference type="GO" id="GO:0040029">
    <property type="term" value="P:epigenetic regulation of gene expression"/>
    <property type="evidence" value="ECO:0007669"/>
    <property type="project" value="TreeGrafter"/>
</dbReference>
<dbReference type="InterPro" id="IPR023696">
    <property type="entry name" value="Ureohydrolase_dom_sf"/>
</dbReference>
<keyword evidence="11" id="KW-0804">Transcription</keyword>
<dbReference type="Pfam" id="PF00850">
    <property type="entry name" value="Hist_deacetyl"/>
    <property type="match status" value="1"/>
</dbReference>
<reference evidence="15 16" key="1">
    <citation type="journal article" date="2017" name="Nature">
        <title>The Apostasia genome and the evolution of orchids.</title>
        <authorList>
            <person name="Zhang G.Q."/>
            <person name="Liu K.W."/>
            <person name="Li Z."/>
            <person name="Lohaus R."/>
            <person name="Hsiao Y.Y."/>
            <person name="Niu S.C."/>
            <person name="Wang J.Y."/>
            <person name="Lin Y.C."/>
            <person name="Xu Q."/>
            <person name="Chen L.J."/>
            <person name="Yoshida K."/>
            <person name="Fujiwara S."/>
            <person name="Wang Z.W."/>
            <person name="Zhang Y.Q."/>
            <person name="Mitsuda N."/>
            <person name="Wang M."/>
            <person name="Liu G.H."/>
            <person name="Pecoraro L."/>
            <person name="Huang H.X."/>
            <person name="Xiao X.J."/>
            <person name="Lin M."/>
            <person name="Wu X.Y."/>
            <person name="Wu W.L."/>
            <person name="Chen Y.Y."/>
            <person name="Chang S.B."/>
            <person name="Sakamoto S."/>
            <person name="Ohme-Takagi M."/>
            <person name="Yagi M."/>
            <person name="Zeng S.J."/>
            <person name="Shen C.Y."/>
            <person name="Yeh C.M."/>
            <person name="Luo Y.B."/>
            <person name="Tsai W.C."/>
            <person name="Van de Peer Y."/>
            <person name="Liu Z.J."/>
        </authorList>
    </citation>
    <scope>NUCLEOTIDE SEQUENCE [LARGE SCALE GENOMIC DNA]</scope>
    <source>
        <strain evidence="16">cv. Shenzhen</strain>
        <tissue evidence="15">Stem</tissue>
    </source>
</reference>
<keyword evidence="8" id="KW-0862">Zinc</keyword>
<accession>A0A2I0AWD0</accession>
<evidence type="ECO:0000256" key="4">
    <source>
        <dbReference type="ARBA" id="ARBA00012111"/>
    </source>
</evidence>
<keyword evidence="9" id="KW-0156">Chromatin regulator</keyword>
<keyword evidence="5" id="KW-0678">Repressor</keyword>
<evidence type="ECO:0000259" key="14">
    <source>
        <dbReference type="Pfam" id="PF00850"/>
    </source>
</evidence>
<dbReference type="PANTHER" id="PTHR10625">
    <property type="entry name" value="HISTONE DEACETYLASE HDAC1-RELATED"/>
    <property type="match status" value="1"/>
</dbReference>
<dbReference type="GO" id="GO:0005737">
    <property type="term" value="C:cytoplasm"/>
    <property type="evidence" value="ECO:0007669"/>
    <property type="project" value="UniProtKB-ARBA"/>
</dbReference>
<dbReference type="PRINTS" id="PR01270">
    <property type="entry name" value="HDASUPER"/>
</dbReference>
<evidence type="ECO:0000256" key="13">
    <source>
        <dbReference type="ARBA" id="ARBA00049416"/>
    </source>
</evidence>
<dbReference type="GO" id="GO:0046872">
    <property type="term" value="F:metal ion binding"/>
    <property type="evidence" value="ECO:0007669"/>
    <property type="project" value="UniProtKB-KW"/>
</dbReference>
<keyword evidence="16" id="KW-1185">Reference proteome</keyword>
<dbReference type="InterPro" id="IPR000286">
    <property type="entry name" value="HDACs"/>
</dbReference>
<sequence length="686" mass="76414">MDPTREDLRSPLVGLVYDERMCRHATPDGESHPENAERIRAIWKKLDAEGIPQRCIMLHAKEAEDTVISNVHTMKYIKLIRNISSKGFDSRRPRVASKFNSIYLNRGSTEAAYLAAGSVIEATEKVAKGDLNSAIAIVRPPGHHAEANEAMGFCLFNNVAIAASYLLNNRVELGFGRILIVDWDVHHGNGTQNMFYRDPRVLYFSVHRFDFGSFYPTGGDGSYCMIGEDQGAGYNINVPWEHGQCGDADYIAVWDHVLIPVAEAYNPDIILISAGFDAAMGDPLGGCCITPYGYSMMLKKLMKFADGKIVLALEGGYNLVSIADSVLACAKTLLEGEFILGNLKGKPFESTWRVIKVVREELKAYWPVFTAELHQEIPINAKPCQMKIESNFNSDSDVEKNNELDTITVQTTSNVENVILSLSHLNIGDDTNGDMTANWQLSVQQNIPVPSNAGGNPNEISTEIRNRSSTWRSALSSIDVWYGSYGSNMWKPRFLCYIEGGKIEGMNKPCQGAIDKSLPKSIFWMSVPHRLFFARSHSNTWGAGGVTFLHPRRNMNEKTYICAYRITLEQFNDVLVQENSTSEHFESPLIDSLDLDLLVKNKSMAMESLMGDWYSNVLYLGEKDDIPILTMTCTPSEAEKYESGDLPVSPPPNDYQNILLKGLAESKILSTEEAISYLTDAATRKL</sequence>
<dbReference type="GO" id="GO:0141221">
    <property type="term" value="F:histone deacetylase activity, hydrolytic mechanism"/>
    <property type="evidence" value="ECO:0007669"/>
    <property type="project" value="UniProtKB-EC"/>
</dbReference>
<feature type="domain" description="Histone deacetylase" evidence="14">
    <location>
        <begin position="32"/>
        <end position="332"/>
    </location>
</feature>
<dbReference type="Gene3D" id="3.40.800.20">
    <property type="entry name" value="Histone deacetylase domain"/>
    <property type="match status" value="1"/>
</dbReference>
<comment type="catalytic activity">
    <reaction evidence="13">
        <text>N(6)-acetyl-L-lysyl-[histone] + H2O = L-lysyl-[histone] + acetate</text>
        <dbReference type="Rhea" id="RHEA:58196"/>
        <dbReference type="Rhea" id="RHEA-COMP:9845"/>
        <dbReference type="Rhea" id="RHEA-COMP:11338"/>
        <dbReference type="ChEBI" id="CHEBI:15377"/>
        <dbReference type="ChEBI" id="CHEBI:29969"/>
        <dbReference type="ChEBI" id="CHEBI:30089"/>
        <dbReference type="ChEBI" id="CHEBI:61930"/>
        <dbReference type="EC" id="3.5.1.98"/>
    </reaction>
    <physiologicalReaction direction="left-to-right" evidence="13">
        <dbReference type="Rhea" id="RHEA:58197"/>
    </physiologicalReaction>
</comment>
<name>A0A2I0AWD0_9ASPA</name>
<evidence type="ECO:0000256" key="6">
    <source>
        <dbReference type="ARBA" id="ARBA00022723"/>
    </source>
</evidence>
<keyword evidence="6" id="KW-0479">Metal-binding</keyword>
<gene>
    <name evidence="15" type="primary">HDA5</name>
    <name evidence="15" type="ORF">AXF42_Ash015910</name>
</gene>
<keyword evidence="7 15" id="KW-0378">Hydrolase</keyword>
<dbReference type="PANTHER" id="PTHR10625:SF25">
    <property type="entry name" value="HISTONE DEACETYLASE 18-RELATED"/>
    <property type="match status" value="1"/>
</dbReference>
<evidence type="ECO:0000256" key="2">
    <source>
        <dbReference type="ARBA" id="ARBA00004123"/>
    </source>
</evidence>
<dbReference type="AlphaFoldDB" id="A0A2I0AWD0"/>
<dbReference type="InterPro" id="IPR023801">
    <property type="entry name" value="His_deacetylse_dom"/>
</dbReference>
<evidence type="ECO:0000256" key="3">
    <source>
        <dbReference type="ARBA" id="ARBA00007738"/>
    </source>
</evidence>
<evidence type="ECO:0000313" key="15">
    <source>
        <dbReference type="EMBL" id="PKA59852.1"/>
    </source>
</evidence>
<dbReference type="OrthoDB" id="424012at2759"/>
<dbReference type="EMBL" id="KZ451943">
    <property type="protein sequence ID" value="PKA59852.1"/>
    <property type="molecule type" value="Genomic_DNA"/>
</dbReference>
<organism evidence="15 16">
    <name type="scientific">Apostasia shenzhenica</name>
    <dbReference type="NCBI Taxonomy" id="1088818"/>
    <lineage>
        <taxon>Eukaryota</taxon>
        <taxon>Viridiplantae</taxon>
        <taxon>Streptophyta</taxon>
        <taxon>Embryophyta</taxon>
        <taxon>Tracheophyta</taxon>
        <taxon>Spermatophyta</taxon>
        <taxon>Magnoliopsida</taxon>
        <taxon>Liliopsida</taxon>
        <taxon>Asparagales</taxon>
        <taxon>Orchidaceae</taxon>
        <taxon>Apostasioideae</taxon>
        <taxon>Apostasia</taxon>
    </lineage>
</organism>
<evidence type="ECO:0000256" key="1">
    <source>
        <dbReference type="ARBA" id="ARBA00001947"/>
    </source>
</evidence>
<comment type="similarity">
    <text evidence="3">Belongs to the histone deacetylase family. HD type 2 subfamily.</text>
</comment>
<dbReference type="Gene3D" id="3.10.490.10">
    <property type="entry name" value="Gamma-glutamyl cyclotransferase-like"/>
    <property type="match status" value="1"/>
</dbReference>
<dbReference type="STRING" id="1088818.A0A2I0AWD0"/>
<dbReference type="InterPro" id="IPR037138">
    <property type="entry name" value="His_deacetylse_dom_sf"/>
</dbReference>
<keyword evidence="10" id="KW-0805">Transcription regulation</keyword>
<proteinExistence type="inferred from homology"/>
<dbReference type="GO" id="GO:0050793">
    <property type="term" value="P:regulation of developmental process"/>
    <property type="evidence" value="ECO:0007669"/>
    <property type="project" value="UniProtKB-ARBA"/>
</dbReference>
<evidence type="ECO:0000256" key="7">
    <source>
        <dbReference type="ARBA" id="ARBA00022801"/>
    </source>
</evidence>
<comment type="subcellular location">
    <subcellularLocation>
        <location evidence="2">Nucleus</location>
    </subcellularLocation>
</comment>
<protein>
    <recommendedName>
        <fullName evidence="4">histone deacetylase</fullName>
        <ecNumber evidence="4">3.5.1.98</ecNumber>
    </recommendedName>
</protein>
<keyword evidence="12" id="KW-0539">Nucleus</keyword>
<comment type="cofactor">
    <cofactor evidence="1">
        <name>Zn(2+)</name>
        <dbReference type="ChEBI" id="CHEBI:29105"/>
    </cofactor>
</comment>
<evidence type="ECO:0000256" key="5">
    <source>
        <dbReference type="ARBA" id="ARBA00022491"/>
    </source>
</evidence>
<evidence type="ECO:0000256" key="8">
    <source>
        <dbReference type="ARBA" id="ARBA00022833"/>
    </source>
</evidence>
<evidence type="ECO:0000256" key="10">
    <source>
        <dbReference type="ARBA" id="ARBA00023015"/>
    </source>
</evidence>
<evidence type="ECO:0000256" key="12">
    <source>
        <dbReference type="ARBA" id="ARBA00023242"/>
    </source>
</evidence>
<dbReference type="SUPFAM" id="SSF52768">
    <property type="entry name" value="Arginase/deacetylase"/>
    <property type="match status" value="1"/>
</dbReference>
<evidence type="ECO:0000313" key="16">
    <source>
        <dbReference type="Proteomes" id="UP000236161"/>
    </source>
</evidence>
<dbReference type="GO" id="GO:0000118">
    <property type="term" value="C:histone deacetylase complex"/>
    <property type="evidence" value="ECO:0007669"/>
    <property type="project" value="TreeGrafter"/>
</dbReference>